<dbReference type="PRINTS" id="PR00778">
    <property type="entry name" value="HTHARSR"/>
</dbReference>
<dbReference type="RefSeq" id="WP_132745269.1">
    <property type="nucleotide sequence ID" value="NZ_SLXK01000008.1"/>
</dbReference>
<dbReference type="PROSITE" id="PS50987">
    <property type="entry name" value="HTH_ARSR_2"/>
    <property type="match status" value="1"/>
</dbReference>
<dbReference type="InterPro" id="IPR036390">
    <property type="entry name" value="WH_DNA-bd_sf"/>
</dbReference>
<dbReference type="CDD" id="cd00090">
    <property type="entry name" value="HTH_ARSR"/>
    <property type="match status" value="1"/>
</dbReference>
<evidence type="ECO:0000313" key="3">
    <source>
        <dbReference type="EMBL" id="TCP29725.1"/>
    </source>
</evidence>
<dbReference type="GO" id="GO:0032791">
    <property type="term" value="F:lead ion binding"/>
    <property type="evidence" value="ECO:0007669"/>
    <property type="project" value="TreeGrafter"/>
</dbReference>
<accession>A0A4R2P7C9</accession>
<proteinExistence type="predicted"/>
<dbReference type="SUPFAM" id="SSF46785">
    <property type="entry name" value="Winged helix' DNA-binding domain"/>
    <property type="match status" value="1"/>
</dbReference>
<comment type="caution">
    <text evidence="3">The sequence shown here is derived from an EMBL/GenBank/DDBJ whole genome shotgun (WGS) entry which is preliminary data.</text>
</comment>
<dbReference type="SMART" id="SM00418">
    <property type="entry name" value="HTH_ARSR"/>
    <property type="match status" value="1"/>
</dbReference>
<dbReference type="Pfam" id="PF12840">
    <property type="entry name" value="HTH_20"/>
    <property type="match status" value="1"/>
</dbReference>
<dbReference type="EMBL" id="SLXK01000008">
    <property type="protein sequence ID" value="TCP29725.1"/>
    <property type="molecule type" value="Genomic_DNA"/>
</dbReference>
<dbReference type="GO" id="GO:0046686">
    <property type="term" value="P:response to cadmium ion"/>
    <property type="evidence" value="ECO:0007669"/>
    <property type="project" value="TreeGrafter"/>
</dbReference>
<dbReference type="GO" id="GO:0097063">
    <property type="term" value="F:cadmium ion sensor activity"/>
    <property type="evidence" value="ECO:0007669"/>
    <property type="project" value="TreeGrafter"/>
</dbReference>
<dbReference type="Proteomes" id="UP000295416">
    <property type="component" value="Unassembled WGS sequence"/>
</dbReference>
<sequence>MTMYSNISTTAALIGDATRTGILMALADGKALTAGELAHIASVSPQTASSHLNKLMEGGLIKVEVQGRHRYFKLSGPEVARAIEAIAIASPPLKVRSLRQSSEKKALEYARTCYGHLAGKLGVATTDALIACGYFRDIGDVYQLTDRGQEWLIDFGVQPFLPKKIDFNAIPQHLDWTERRHHIGGPLALAITRRLHDLGWIEDGPIRRSIKLTRVGRACMQDEFGIDTDQL</sequence>
<evidence type="ECO:0000256" key="1">
    <source>
        <dbReference type="ARBA" id="ARBA00023125"/>
    </source>
</evidence>
<dbReference type="InterPro" id="IPR011991">
    <property type="entry name" value="ArsR-like_HTH"/>
</dbReference>
<organism evidence="3 4">
    <name type="scientific">Scopulibacillus darangshiensis</name>
    <dbReference type="NCBI Taxonomy" id="442528"/>
    <lineage>
        <taxon>Bacteria</taxon>
        <taxon>Bacillati</taxon>
        <taxon>Bacillota</taxon>
        <taxon>Bacilli</taxon>
        <taxon>Bacillales</taxon>
        <taxon>Sporolactobacillaceae</taxon>
        <taxon>Scopulibacillus</taxon>
    </lineage>
</organism>
<keyword evidence="1 3" id="KW-0238">DNA-binding</keyword>
<dbReference type="GO" id="GO:0003700">
    <property type="term" value="F:DNA-binding transcription factor activity"/>
    <property type="evidence" value="ECO:0007669"/>
    <property type="project" value="InterPro"/>
</dbReference>
<dbReference type="InterPro" id="IPR036388">
    <property type="entry name" value="WH-like_DNA-bd_sf"/>
</dbReference>
<reference evidence="3 4" key="1">
    <citation type="submission" date="2019-03" db="EMBL/GenBank/DDBJ databases">
        <title>Genomic Encyclopedia of Type Strains, Phase IV (KMG-IV): sequencing the most valuable type-strain genomes for metagenomic binning, comparative biology and taxonomic classification.</title>
        <authorList>
            <person name="Goeker M."/>
        </authorList>
    </citation>
    <scope>NUCLEOTIDE SEQUENCE [LARGE SCALE GENOMIC DNA]</scope>
    <source>
        <strain evidence="3 4">DSM 19377</strain>
    </source>
</reference>
<dbReference type="InterPro" id="IPR052543">
    <property type="entry name" value="HTH_Metal-responsive_Reg"/>
</dbReference>
<dbReference type="PANTHER" id="PTHR39168">
    <property type="entry name" value="TRANSCRIPTIONAL REGULATOR-RELATED"/>
    <property type="match status" value="1"/>
</dbReference>
<feature type="domain" description="HTH arsR-type" evidence="2">
    <location>
        <begin position="1"/>
        <end position="94"/>
    </location>
</feature>
<dbReference type="OrthoDB" id="9797716at2"/>
<dbReference type="Gene3D" id="1.10.10.10">
    <property type="entry name" value="Winged helix-like DNA-binding domain superfamily/Winged helix DNA-binding domain"/>
    <property type="match status" value="1"/>
</dbReference>
<evidence type="ECO:0000259" key="2">
    <source>
        <dbReference type="PROSITE" id="PS50987"/>
    </source>
</evidence>
<name>A0A4R2P7C9_9BACL</name>
<dbReference type="PANTHER" id="PTHR39168:SF1">
    <property type="entry name" value="TRANSCRIPTIONAL REGULATORY PROTEIN"/>
    <property type="match status" value="1"/>
</dbReference>
<dbReference type="GO" id="GO:0003677">
    <property type="term" value="F:DNA binding"/>
    <property type="evidence" value="ECO:0007669"/>
    <property type="project" value="UniProtKB-KW"/>
</dbReference>
<dbReference type="GO" id="GO:0010288">
    <property type="term" value="P:response to lead ion"/>
    <property type="evidence" value="ECO:0007669"/>
    <property type="project" value="TreeGrafter"/>
</dbReference>
<dbReference type="AlphaFoldDB" id="A0A4R2P7C9"/>
<gene>
    <name evidence="3" type="ORF">EV207_10816</name>
</gene>
<dbReference type="InterPro" id="IPR001845">
    <property type="entry name" value="HTH_ArsR_DNA-bd_dom"/>
</dbReference>
<protein>
    <submittedName>
        <fullName evidence="3">DNA-binding transcriptional ArsR family regulator</fullName>
    </submittedName>
</protein>
<evidence type="ECO:0000313" key="4">
    <source>
        <dbReference type="Proteomes" id="UP000295416"/>
    </source>
</evidence>
<keyword evidence="4" id="KW-1185">Reference proteome</keyword>